<evidence type="ECO:0000313" key="5">
    <source>
        <dbReference type="Proteomes" id="UP001497623"/>
    </source>
</evidence>
<feature type="repeat" description="ANK" evidence="3">
    <location>
        <begin position="217"/>
        <end position="249"/>
    </location>
</feature>
<dbReference type="PROSITE" id="PS50297">
    <property type="entry name" value="ANK_REP_REGION"/>
    <property type="match status" value="1"/>
</dbReference>
<evidence type="ECO:0000313" key="4">
    <source>
        <dbReference type="EMBL" id="CAL4137172.1"/>
    </source>
</evidence>
<dbReference type="SMART" id="SM00248">
    <property type="entry name" value="ANK"/>
    <property type="match status" value="2"/>
</dbReference>
<dbReference type="InterPro" id="IPR002110">
    <property type="entry name" value="Ankyrin_rpt"/>
</dbReference>
<protein>
    <submittedName>
        <fullName evidence="4">Uncharacterized protein</fullName>
    </submittedName>
</protein>
<keyword evidence="1" id="KW-0677">Repeat</keyword>
<evidence type="ECO:0000256" key="3">
    <source>
        <dbReference type="PROSITE-ProRule" id="PRU00023"/>
    </source>
</evidence>
<evidence type="ECO:0000256" key="2">
    <source>
        <dbReference type="ARBA" id="ARBA00023043"/>
    </source>
</evidence>
<keyword evidence="5" id="KW-1185">Reference proteome</keyword>
<gene>
    <name evidence="4" type="ORF">MNOR_LOCUS27939</name>
</gene>
<accession>A0AAV2RPV2</accession>
<comment type="caution">
    <text evidence="4">The sequence shown here is derived from an EMBL/GenBank/DDBJ whole genome shotgun (WGS) entry which is preliminary data.</text>
</comment>
<dbReference type="PROSITE" id="PS50088">
    <property type="entry name" value="ANK_REPEAT"/>
    <property type="match status" value="1"/>
</dbReference>
<dbReference type="AlphaFoldDB" id="A0AAV2RPV2"/>
<reference evidence="4 5" key="1">
    <citation type="submission" date="2024-05" db="EMBL/GenBank/DDBJ databases">
        <authorList>
            <person name="Wallberg A."/>
        </authorList>
    </citation>
    <scope>NUCLEOTIDE SEQUENCE [LARGE SCALE GENOMIC DNA]</scope>
</reference>
<dbReference type="PANTHER" id="PTHR24198:SF194">
    <property type="entry name" value="INVERSIN-A"/>
    <property type="match status" value="1"/>
</dbReference>
<dbReference type="Gene3D" id="1.25.40.20">
    <property type="entry name" value="Ankyrin repeat-containing domain"/>
    <property type="match status" value="1"/>
</dbReference>
<dbReference type="EMBL" id="CAXKWB010030119">
    <property type="protein sequence ID" value="CAL4137172.1"/>
    <property type="molecule type" value="Genomic_DNA"/>
</dbReference>
<name>A0AAV2RPV2_MEGNR</name>
<dbReference type="InterPro" id="IPR036770">
    <property type="entry name" value="Ankyrin_rpt-contain_sf"/>
</dbReference>
<organism evidence="4 5">
    <name type="scientific">Meganyctiphanes norvegica</name>
    <name type="common">Northern krill</name>
    <name type="synonym">Thysanopoda norvegica</name>
    <dbReference type="NCBI Taxonomy" id="48144"/>
    <lineage>
        <taxon>Eukaryota</taxon>
        <taxon>Metazoa</taxon>
        <taxon>Ecdysozoa</taxon>
        <taxon>Arthropoda</taxon>
        <taxon>Crustacea</taxon>
        <taxon>Multicrustacea</taxon>
        <taxon>Malacostraca</taxon>
        <taxon>Eumalacostraca</taxon>
        <taxon>Eucarida</taxon>
        <taxon>Euphausiacea</taxon>
        <taxon>Euphausiidae</taxon>
        <taxon>Meganyctiphanes</taxon>
    </lineage>
</organism>
<feature type="non-terminal residue" evidence="4">
    <location>
        <position position="698"/>
    </location>
</feature>
<sequence>VYADRLREERNKIVSNDESHQKLKKGMENMIKKILKNGCNCKWKFGSSDKQAQTLEAKQMLCVASSLGLSLTVKLLGLEDAELHPLPGEENPVYNALCGQHIDTLYALFRDLKIAPYTTAKQENIPKKVKQNFWITENNIFKRNFLDEVNQLLLEVDEKEINMYLEGIKSLKSPSNKWKEFDSKFLYMLSRYGLVYLLHQLSQTNDINFNQVIQPFSGCTMLHISSHYGHLNLTEYLLHHGADPSIKTEGNFTAAHIAALAGQGETMNYILAYMDNLNMDINECCFLETTAEQLLKQNSETYQSTNFQTLKTDDAFLVRNEVKVEDKAYQLLKMKGKSLNIKCKDDLLKAINDIRVNYNTSNRNQAEDVVNELDIIIEKLNETPFEGTLKGHEQFYEGNKDIINDEVRFILELNNFTAMKEDQNINIKEIGKGNMVYSINTRKNGNLFKHRNFMKEYIAKFKDIVKEYQSSSTKLCLAPPFLIPYKKGVILFWAWCSENNCRQIRSFIEPVIKADWPSKEGLKDLPESKQKICTSNNYIHLHPHDIDGHWTLCAYDLVREIFKTLTDNERDIWVICKLFTLLIKKQWWAPNNNGRQSANRFGFCDIGVEALPERAQRTLFLKELIDSPKDKWGKECTYERVCSIFKHAVENDKDGNLTVIKELKPVTLPQTPQHINQSCVLGIIKYLEELSHDIPKIS</sequence>
<keyword evidence="2 3" id="KW-0040">ANK repeat</keyword>
<feature type="non-terminal residue" evidence="4">
    <location>
        <position position="1"/>
    </location>
</feature>
<dbReference type="Pfam" id="PF12796">
    <property type="entry name" value="Ank_2"/>
    <property type="match status" value="1"/>
</dbReference>
<dbReference type="SUPFAM" id="SSF48403">
    <property type="entry name" value="Ankyrin repeat"/>
    <property type="match status" value="1"/>
</dbReference>
<dbReference type="Proteomes" id="UP001497623">
    <property type="component" value="Unassembled WGS sequence"/>
</dbReference>
<evidence type="ECO:0000256" key="1">
    <source>
        <dbReference type="ARBA" id="ARBA00022737"/>
    </source>
</evidence>
<dbReference type="PANTHER" id="PTHR24198">
    <property type="entry name" value="ANKYRIN REPEAT AND PROTEIN KINASE DOMAIN-CONTAINING PROTEIN"/>
    <property type="match status" value="1"/>
</dbReference>
<proteinExistence type="predicted"/>